<comment type="caution">
    <text evidence="12">The sequence shown here is derived from an EMBL/GenBank/DDBJ whole genome shotgun (WGS) entry which is preliminary data.</text>
</comment>
<organism evidence="12 13">
    <name type="scientific">Talaromyces atroroseus</name>
    <dbReference type="NCBI Taxonomy" id="1441469"/>
    <lineage>
        <taxon>Eukaryota</taxon>
        <taxon>Fungi</taxon>
        <taxon>Dikarya</taxon>
        <taxon>Ascomycota</taxon>
        <taxon>Pezizomycotina</taxon>
        <taxon>Eurotiomycetes</taxon>
        <taxon>Eurotiomycetidae</taxon>
        <taxon>Eurotiales</taxon>
        <taxon>Trichocomaceae</taxon>
        <taxon>Talaromyces</taxon>
        <taxon>Talaromyces sect. Trachyspermi</taxon>
    </lineage>
</organism>
<evidence type="ECO:0000256" key="6">
    <source>
        <dbReference type="ARBA" id="ARBA00022723"/>
    </source>
</evidence>
<keyword evidence="6" id="KW-0479">Metal-binding</keyword>
<dbReference type="GO" id="GO:0004523">
    <property type="term" value="F:RNA-DNA hybrid ribonuclease activity"/>
    <property type="evidence" value="ECO:0007669"/>
    <property type="project" value="UniProtKB-EC"/>
</dbReference>
<evidence type="ECO:0000256" key="9">
    <source>
        <dbReference type="ARBA" id="ARBA00022842"/>
    </source>
</evidence>
<dbReference type="FunFam" id="3.30.420.10:FF:000090">
    <property type="entry name" value="Ribonuclease H"/>
    <property type="match status" value="1"/>
</dbReference>
<gene>
    <name evidence="12" type="ORF">UA08_05883</name>
</gene>
<evidence type="ECO:0000259" key="11">
    <source>
        <dbReference type="PROSITE" id="PS50879"/>
    </source>
</evidence>
<dbReference type="GO" id="GO:0043137">
    <property type="term" value="P:DNA replication, removal of RNA primer"/>
    <property type="evidence" value="ECO:0007669"/>
    <property type="project" value="TreeGrafter"/>
</dbReference>
<dbReference type="PANTHER" id="PTHR10642:SF26">
    <property type="entry name" value="RIBONUCLEASE H1"/>
    <property type="match status" value="1"/>
</dbReference>
<comment type="cofactor">
    <cofactor evidence="2">
        <name>Mg(2+)</name>
        <dbReference type="ChEBI" id="CHEBI:18420"/>
    </cofactor>
</comment>
<reference evidence="12 13" key="1">
    <citation type="submission" date="2015-06" db="EMBL/GenBank/DDBJ databases">
        <title>Talaromyces atroroseus IBT 11181 draft genome.</title>
        <authorList>
            <person name="Rasmussen K.B."/>
            <person name="Rasmussen S."/>
            <person name="Petersen B."/>
            <person name="Sicheritz-Ponten T."/>
            <person name="Mortensen U.H."/>
            <person name="Thrane U."/>
        </authorList>
    </citation>
    <scope>NUCLEOTIDE SEQUENCE [LARGE SCALE GENOMIC DNA]</scope>
    <source>
        <strain evidence="12 13">IBT 11181</strain>
    </source>
</reference>
<comment type="catalytic activity">
    <reaction evidence="1">
        <text>Endonucleolytic cleavage to 5'-phosphomonoester.</text>
        <dbReference type="EC" id="3.1.26.4"/>
    </reaction>
</comment>
<dbReference type="GO" id="GO:0046872">
    <property type="term" value="F:metal ion binding"/>
    <property type="evidence" value="ECO:0007669"/>
    <property type="project" value="UniProtKB-KW"/>
</dbReference>
<dbReference type="InterPro" id="IPR037056">
    <property type="entry name" value="RNase_H1_N_sf"/>
</dbReference>
<feature type="compositionally biased region" description="Polar residues" evidence="10">
    <location>
        <begin position="159"/>
        <end position="176"/>
    </location>
</feature>
<dbReference type="InterPro" id="IPR011320">
    <property type="entry name" value="RNase_H1_N"/>
</dbReference>
<evidence type="ECO:0000256" key="2">
    <source>
        <dbReference type="ARBA" id="ARBA00001946"/>
    </source>
</evidence>
<keyword evidence="9" id="KW-0460">Magnesium</keyword>
<dbReference type="InterPro" id="IPR012337">
    <property type="entry name" value="RNaseH-like_sf"/>
</dbReference>
<dbReference type="EC" id="3.1.26.4" evidence="4"/>
<keyword evidence="13" id="KW-1185">Reference proteome</keyword>
<name>A0A225APH7_TALAT</name>
<dbReference type="InterPro" id="IPR036397">
    <property type="entry name" value="RNaseH_sf"/>
</dbReference>
<evidence type="ECO:0000256" key="4">
    <source>
        <dbReference type="ARBA" id="ARBA00012180"/>
    </source>
</evidence>
<evidence type="ECO:0000313" key="12">
    <source>
        <dbReference type="EMBL" id="OKL59188.1"/>
    </source>
</evidence>
<keyword evidence="8" id="KW-0378">Hydrolase</keyword>
<dbReference type="AlphaFoldDB" id="A0A225APH7"/>
<dbReference type="SUPFAM" id="SSF55658">
    <property type="entry name" value="L9 N-domain-like"/>
    <property type="match status" value="2"/>
</dbReference>
<evidence type="ECO:0000256" key="5">
    <source>
        <dbReference type="ARBA" id="ARBA00022722"/>
    </source>
</evidence>
<dbReference type="GO" id="GO:0003676">
    <property type="term" value="F:nucleic acid binding"/>
    <property type="evidence" value="ECO:0007669"/>
    <property type="project" value="InterPro"/>
</dbReference>
<accession>A0A225APH7</accession>
<dbReference type="InterPro" id="IPR009027">
    <property type="entry name" value="Ribosomal_bL9/RNase_H1_N"/>
</dbReference>
<dbReference type="PROSITE" id="PS50879">
    <property type="entry name" value="RNASE_H_1"/>
    <property type="match status" value="1"/>
</dbReference>
<feature type="compositionally biased region" description="Low complexity" evidence="10">
    <location>
        <begin position="7"/>
        <end position="26"/>
    </location>
</feature>
<evidence type="ECO:0000256" key="3">
    <source>
        <dbReference type="ARBA" id="ARBA00005300"/>
    </source>
</evidence>
<evidence type="ECO:0000256" key="1">
    <source>
        <dbReference type="ARBA" id="ARBA00000077"/>
    </source>
</evidence>
<dbReference type="Gene3D" id="3.30.420.10">
    <property type="entry name" value="Ribonuclease H-like superfamily/Ribonuclease H"/>
    <property type="match status" value="1"/>
</dbReference>
<dbReference type="PANTHER" id="PTHR10642">
    <property type="entry name" value="RIBONUCLEASE H1"/>
    <property type="match status" value="1"/>
</dbReference>
<feature type="region of interest" description="Disordered" evidence="10">
    <location>
        <begin position="159"/>
        <end position="179"/>
    </location>
</feature>
<dbReference type="RefSeq" id="XP_020119309.1">
    <property type="nucleotide sequence ID" value="XM_020268202.1"/>
</dbReference>
<keyword evidence="7" id="KW-0255">Endonuclease</keyword>
<sequence>MAANNHSTTTPSPSPGPTGLSSSPNTATSVISGTKRKRTSATKFYAVKEGFRPGVYYNWNDCLAQVTGFKGAVFQSFPSLEEANSFLTGQKVSSRNGAASANNEATRFYGVQRGRVPGVYSNWAEAQQQIRGFTRPRYKKFDTRKEAEEFVRMGQDNGSITASTQEVPGMTSSNPSDELPAGLTPLPPGAEDGFDPNVLFEPSTGKVVYKAPDQKAALKSKPAGPPGMLRIYTDGSSLGNGSKIAQAGVGVYFGPNDTRNVSEPLKGTRQTNQRAELTAIIRALEIAPRHRPVTVVTDSRYAIDCVTNWFRKWIRNNWLTSDNKPVENKDLIQSILVKINERDSLKVTTTFEWVKGHNRDPGNEEADKLAVDGARRGVMKTPSGLKAADADDFDLPDELADDIDDV</sequence>
<dbReference type="Proteomes" id="UP000214365">
    <property type="component" value="Unassembled WGS sequence"/>
</dbReference>
<dbReference type="InterPro" id="IPR002156">
    <property type="entry name" value="RNaseH_domain"/>
</dbReference>
<dbReference type="EMBL" id="LFMY01000008">
    <property type="protein sequence ID" value="OKL59188.1"/>
    <property type="molecule type" value="Genomic_DNA"/>
</dbReference>
<proteinExistence type="inferred from homology"/>
<dbReference type="GeneID" id="31005639"/>
<dbReference type="SUPFAM" id="SSF53098">
    <property type="entry name" value="Ribonuclease H-like"/>
    <property type="match status" value="1"/>
</dbReference>
<dbReference type="Pfam" id="PF01693">
    <property type="entry name" value="Cauli_VI"/>
    <property type="match status" value="2"/>
</dbReference>
<dbReference type="FunFam" id="3.40.970.10:FF:000001">
    <property type="entry name" value="Ribonuclease H1"/>
    <property type="match status" value="2"/>
</dbReference>
<dbReference type="STRING" id="1441469.A0A225APH7"/>
<feature type="region of interest" description="Disordered" evidence="10">
    <location>
        <begin position="1"/>
        <end position="34"/>
    </location>
</feature>
<dbReference type="CDD" id="cd09280">
    <property type="entry name" value="RNase_HI_eukaryote_like"/>
    <property type="match status" value="1"/>
</dbReference>
<feature type="domain" description="RNase H type-1" evidence="11">
    <location>
        <begin position="225"/>
        <end position="375"/>
    </location>
</feature>
<dbReference type="OrthoDB" id="407198at2759"/>
<evidence type="ECO:0000256" key="7">
    <source>
        <dbReference type="ARBA" id="ARBA00022759"/>
    </source>
</evidence>
<evidence type="ECO:0000256" key="10">
    <source>
        <dbReference type="SAM" id="MobiDB-lite"/>
    </source>
</evidence>
<evidence type="ECO:0000256" key="8">
    <source>
        <dbReference type="ARBA" id="ARBA00022801"/>
    </source>
</evidence>
<protein>
    <recommendedName>
        <fullName evidence="4">ribonuclease H</fullName>
        <ecNumber evidence="4">3.1.26.4</ecNumber>
    </recommendedName>
</protein>
<dbReference type="Pfam" id="PF00075">
    <property type="entry name" value="RNase_H"/>
    <property type="match status" value="1"/>
</dbReference>
<dbReference type="Gene3D" id="3.40.970.10">
    <property type="entry name" value="Ribonuclease H1, N-terminal domain"/>
    <property type="match status" value="2"/>
</dbReference>
<evidence type="ECO:0000313" key="13">
    <source>
        <dbReference type="Proteomes" id="UP000214365"/>
    </source>
</evidence>
<keyword evidence="5" id="KW-0540">Nuclease</keyword>
<dbReference type="InterPro" id="IPR050092">
    <property type="entry name" value="RNase_H"/>
</dbReference>
<comment type="similarity">
    <text evidence="3">Belongs to the RNase H family.</text>
</comment>